<gene>
    <name evidence="3" type="ORF">ENO34_00880</name>
</gene>
<dbReference type="EMBL" id="DSFC01000049">
    <property type="protein sequence ID" value="HEV08936.1"/>
    <property type="molecule type" value="Genomic_DNA"/>
</dbReference>
<dbReference type="Proteomes" id="UP000885621">
    <property type="component" value="Unassembled WGS sequence"/>
</dbReference>
<dbReference type="GO" id="GO:0035438">
    <property type="term" value="F:cyclic-di-GMP binding"/>
    <property type="evidence" value="ECO:0007669"/>
    <property type="project" value="InterPro"/>
</dbReference>
<dbReference type="InterPro" id="IPR009875">
    <property type="entry name" value="PilZ_domain"/>
</dbReference>
<keyword evidence="1" id="KW-0812">Transmembrane</keyword>
<name>A0A831YBL6_9AQUI</name>
<dbReference type="Pfam" id="PF07238">
    <property type="entry name" value="PilZ"/>
    <property type="match status" value="1"/>
</dbReference>
<organism evidence="3">
    <name type="scientific">Sulfurihydrogenibium azorense</name>
    <dbReference type="NCBI Taxonomy" id="309806"/>
    <lineage>
        <taxon>Bacteria</taxon>
        <taxon>Pseudomonadati</taxon>
        <taxon>Aquificota</taxon>
        <taxon>Aquificia</taxon>
        <taxon>Aquificales</taxon>
        <taxon>Hydrogenothermaceae</taxon>
        <taxon>Sulfurihydrogenibium</taxon>
    </lineage>
</organism>
<feature type="transmembrane region" description="Helical" evidence="1">
    <location>
        <begin position="25"/>
        <end position="46"/>
    </location>
</feature>
<proteinExistence type="predicted"/>
<evidence type="ECO:0000259" key="2">
    <source>
        <dbReference type="Pfam" id="PF07238"/>
    </source>
</evidence>
<protein>
    <submittedName>
        <fullName evidence="3">PilZ domain-containing protein</fullName>
    </submittedName>
</protein>
<keyword evidence="1" id="KW-1133">Transmembrane helix</keyword>
<evidence type="ECO:0000256" key="1">
    <source>
        <dbReference type="SAM" id="Phobius"/>
    </source>
</evidence>
<comment type="caution">
    <text evidence="3">The sequence shown here is derived from an EMBL/GenBank/DDBJ whole genome shotgun (WGS) entry which is preliminary data.</text>
</comment>
<keyword evidence="1" id="KW-0472">Membrane</keyword>
<sequence length="353" mass="41618">MDNRNTAIEGYKKAVEKLSNIDINAIIFLLLFLIIIVLISIVLGNLSKKLKAKKHYEDFIKYAKEKGLNDKQISILWNYSQKMGRDPFLALEFKSPFEKVIDYYIKENPDFDEELIKDMREKLGFDYIPYFVPLTSTKDIDLFQGGTLKTEDGRNYSISLYDKDELYMYWVITDKNTPRLNPGDNIKISFVRRSDAVYTIESKVEEVINENGRIVIKIPHTFEFLRIQRREYPRVDVDFDILLGKVIKQENQEVLIWNEAKMVDISPSGARVCINIEDKERLNIKVGDKVIVTFTLLERDIQEEAEVMNIIEKQKSICYGLKFTEIKESQQKHIFEFVRKEQKRLMDMYKKQS</sequence>
<feature type="domain" description="PilZ" evidence="2">
    <location>
        <begin position="228"/>
        <end position="339"/>
    </location>
</feature>
<accession>A0A831YBL6</accession>
<reference evidence="3" key="1">
    <citation type="journal article" date="2020" name="mSystems">
        <title>Genome- and Community-Level Interaction Insights into Carbon Utilization and Element Cycling Functions of Hydrothermarchaeota in Hydrothermal Sediment.</title>
        <authorList>
            <person name="Zhou Z."/>
            <person name="Liu Y."/>
            <person name="Xu W."/>
            <person name="Pan J."/>
            <person name="Luo Z.H."/>
            <person name="Li M."/>
        </authorList>
    </citation>
    <scope>NUCLEOTIDE SEQUENCE [LARGE SCALE GENOMIC DNA]</scope>
    <source>
        <strain evidence="3">SpSt-1257</strain>
    </source>
</reference>
<dbReference type="AlphaFoldDB" id="A0A831YBL6"/>
<dbReference type="Gene3D" id="2.40.10.220">
    <property type="entry name" value="predicted glycosyltransferase like domains"/>
    <property type="match status" value="1"/>
</dbReference>
<dbReference type="SUPFAM" id="SSF141371">
    <property type="entry name" value="PilZ domain-like"/>
    <property type="match status" value="1"/>
</dbReference>
<evidence type="ECO:0000313" key="3">
    <source>
        <dbReference type="EMBL" id="HEV08936.1"/>
    </source>
</evidence>